<keyword evidence="4 10" id="KW-0813">Transport</keyword>
<keyword evidence="10" id="KW-1003">Cell membrane</keyword>
<comment type="caution">
    <text evidence="11">The sequence shown here is derived from an EMBL/GenBank/DDBJ whole genome shotgun (WGS) entry which is preliminary data.</text>
</comment>
<dbReference type="GO" id="GO:0045259">
    <property type="term" value="C:proton-transporting ATP synthase complex"/>
    <property type="evidence" value="ECO:0007669"/>
    <property type="project" value="UniProtKB-KW"/>
</dbReference>
<dbReference type="STRING" id="1817895.AUJ95_00950"/>
<dbReference type="PANTHER" id="PTHR11693:SF22">
    <property type="entry name" value="ATP SYNTHASE SUBUNIT GAMMA, MITOCHONDRIAL"/>
    <property type="match status" value="1"/>
</dbReference>
<evidence type="ECO:0000256" key="4">
    <source>
        <dbReference type="ARBA" id="ARBA00022448"/>
    </source>
</evidence>
<evidence type="ECO:0000256" key="3">
    <source>
        <dbReference type="ARBA" id="ARBA00007681"/>
    </source>
</evidence>
<comment type="similarity">
    <text evidence="3 10">Belongs to the ATPase gamma chain family.</text>
</comment>
<evidence type="ECO:0000256" key="8">
    <source>
        <dbReference type="ARBA" id="ARBA00023196"/>
    </source>
</evidence>
<evidence type="ECO:0000313" key="12">
    <source>
        <dbReference type="Proteomes" id="UP000183085"/>
    </source>
</evidence>
<protein>
    <recommendedName>
        <fullName evidence="10">ATP synthase gamma chain</fullName>
    </recommendedName>
    <alternativeName>
        <fullName evidence="10">ATP synthase F1 sector gamma subunit</fullName>
    </alternativeName>
    <alternativeName>
        <fullName evidence="10">F-ATPase gamma subunit</fullName>
    </alternativeName>
</protein>
<sequence>MLSVSSVKRKIKSIKNIRQITRAMMLVAAAKMKKAELSIRSARPYARSMEQILSSVAMRAGKDVHPLLTPREVQRQLVIMVTSQRGLCGGFNANITKNTLNFLMQQTIPTTLICIGQKGMLYFKHMKWDIVSNHSMPDKITYNGCEDIARKIIELYLSHRFDKVYISYNEFKSVFQQCPTIKQLIPIEPAAAPANRIITDYLYEPTINIVLEQLLAQDIAIQIQRVLLESAAAEHSARMVAMESATKSAGEMIDALSLSYNRARQAGITREISEIVGAAEALVQ</sequence>
<keyword evidence="8 10" id="KW-0139">CF(1)</keyword>
<dbReference type="InterPro" id="IPR035968">
    <property type="entry name" value="ATP_synth_F1_ATPase_gsu"/>
</dbReference>
<dbReference type="CDD" id="cd12151">
    <property type="entry name" value="F1-ATPase_gamma"/>
    <property type="match status" value="1"/>
</dbReference>
<keyword evidence="9 10" id="KW-0066">ATP synthesis</keyword>
<dbReference type="InterPro" id="IPR000131">
    <property type="entry name" value="ATP_synth_F1_gsu"/>
</dbReference>
<organism evidence="11 12">
    <name type="scientific">Candidatus Desantisbacteria bacterium CG2_30_40_21</name>
    <dbReference type="NCBI Taxonomy" id="1817895"/>
    <lineage>
        <taxon>Bacteria</taxon>
        <taxon>Candidatus Desantisiibacteriota</taxon>
    </lineage>
</organism>
<dbReference type="GO" id="GO:0005886">
    <property type="term" value="C:plasma membrane"/>
    <property type="evidence" value="ECO:0007669"/>
    <property type="project" value="UniProtKB-SubCell"/>
</dbReference>
<evidence type="ECO:0000256" key="10">
    <source>
        <dbReference type="HAMAP-Rule" id="MF_00815"/>
    </source>
</evidence>
<dbReference type="NCBIfam" id="TIGR01146">
    <property type="entry name" value="ATPsyn_F1gamma"/>
    <property type="match status" value="1"/>
</dbReference>
<comment type="subcellular location">
    <subcellularLocation>
        <location evidence="10">Cell membrane</location>
        <topology evidence="10">Peripheral membrane protein</topology>
    </subcellularLocation>
    <subcellularLocation>
        <location evidence="2">Membrane</location>
        <topology evidence="2">Peripheral membrane protein</topology>
    </subcellularLocation>
</comment>
<evidence type="ECO:0000313" key="11">
    <source>
        <dbReference type="EMBL" id="OIP43142.1"/>
    </source>
</evidence>
<dbReference type="AlphaFoldDB" id="A0A1J5EIG8"/>
<dbReference type="SUPFAM" id="SSF52943">
    <property type="entry name" value="ATP synthase (F1-ATPase), gamma subunit"/>
    <property type="match status" value="1"/>
</dbReference>
<dbReference type="GO" id="GO:0005524">
    <property type="term" value="F:ATP binding"/>
    <property type="evidence" value="ECO:0007669"/>
    <property type="project" value="UniProtKB-UniRule"/>
</dbReference>
<comment type="subunit">
    <text evidence="10">F-type ATPases have 2 components, CF(1) - the catalytic core - and CF(0) - the membrane proton channel. CF(1) has five subunits: alpha(3), beta(3), gamma(1), delta(1), epsilon(1). CF(0) has three main subunits: a, b and c.</text>
</comment>
<accession>A0A1J5EIG8</accession>
<evidence type="ECO:0000256" key="5">
    <source>
        <dbReference type="ARBA" id="ARBA00022781"/>
    </source>
</evidence>
<dbReference type="GO" id="GO:0042777">
    <property type="term" value="P:proton motive force-driven plasma membrane ATP synthesis"/>
    <property type="evidence" value="ECO:0007669"/>
    <property type="project" value="UniProtKB-UniRule"/>
</dbReference>
<evidence type="ECO:0000256" key="7">
    <source>
        <dbReference type="ARBA" id="ARBA00023136"/>
    </source>
</evidence>
<comment type="function">
    <text evidence="1 10">Produces ATP from ADP in the presence of a proton gradient across the membrane. The gamma chain is believed to be important in regulating ATPase activity and the flow of protons through the CF(0) complex.</text>
</comment>
<dbReference type="EMBL" id="MNYI01000025">
    <property type="protein sequence ID" value="OIP43142.1"/>
    <property type="molecule type" value="Genomic_DNA"/>
</dbReference>
<keyword evidence="7 10" id="KW-0472">Membrane</keyword>
<dbReference type="GO" id="GO:0046933">
    <property type="term" value="F:proton-transporting ATP synthase activity, rotational mechanism"/>
    <property type="evidence" value="ECO:0007669"/>
    <property type="project" value="UniProtKB-UniRule"/>
</dbReference>
<proteinExistence type="inferred from homology"/>
<dbReference type="Gene3D" id="3.40.1380.10">
    <property type="match status" value="1"/>
</dbReference>
<evidence type="ECO:0000256" key="1">
    <source>
        <dbReference type="ARBA" id="ARBA00003456"/>
    </source>
</evidence>
<name>A0A1J5EIG8_9BACT</name>
<evidence type="ECO:0000256" key="2">
    <source>
        <dbReference type="ARBA" id="ARBA00004170"/>
    </source>
</evidence>
<dbReference type="HAMAP" id="MF_00815">
    <property type="entry name" value="ATP_synth_gamma_bact"/>
    <property type="match status" value="1"/>
</dbReference>
<reference evidence="11 12" key="1">
    <citation type="journal article" date="2016" name="Environ. Microbiol.">
        <title>Genomic resolution of a cold subsurface aquifer community provides metabolic insights for novel microbes adapted to high CO concentrations.</title>
        <authorList>
            <person name="Probst A.J."/>
            <person name="Castelle C.J."/>
            <person name="Singh A."/>
            <person name="Brown C.T."/>
            <person name="Anantharaman K."/>
            <person name="Sharon I."/>
            <person name="Hug L.A."/>
            <person name="Burstein D."/>
            <person name="Emerson J.B."/>
            <person name="Thomas B.C."/>
            <person name="Banfield J.F."/>
        </authorList>
    </citation>
    <scope>NUCLEOTIDE SEQUENCE [LARGE SCALE GENOMIC DNA]</scope>
    <source>
        <strain evidence="11">CG2_30_40_21</strain>
    </source>
</reference>
<evidence type="ECO:0000256" key="9">
    <source>
        <dbReference type="ARBA" id="ARBA00023310"/>
    </source>
</evidence>
<dbReference type="Gene3D" id="1.10.287.80">
    <property type="entry name" value="ATP synthase, gamma subunit, helix hairpin domain"/>
    <property type="match status" value="1"/>
</dbReference>
<dbReference type="Proteomes" id="UP000183085">
    <property type="component" value="Unassembled WGS sequence"/>
</dbReference>
<dbReference type="PRINTS" id="PR00126">
    <property type="entry name" value="ATPASEGAMMA"/>
</dbReference>
<evidence type="ECO:0000256" key="6">
    <source>
        <dbReference type="ARBA" id="ARBA00023065"/>
    </source>
</evidence>
<keyword evidence="6 10" id="KW-0406">Ion transport</keyword>
<dbReference type="PANTHER" id="PTHR11693">
    <property type="entry name" value="ATP SYNTHASE GAMMA CHAIN"/>
    <property type="match status" value="1"/>
</dbReference>
<gene>
    <name evidence="10" type="primary">atpG</name>
    <name evidence="11" type="ORF">AUJ95_00950</name>
</gene>
<dbReference type="Pfam" id="PF00231">
    <property type="entry name" value="ATP-synt"/>
    <property type="match status" value="1"/>
</dbReference>
<keyword evidence="5 10" id="KW-0375">Hydrogen ion transport</keyword>